<name>A0ACB8V2A6_9EURO</name>
<accession>A0ACB8V2A6</accession>
<protein>
    <submittedName>
        <fullName evidence="1">Uncharacterized protein</fullName>
    </submittedName>
</protein>
<evidence type="ECO:0000313" key="1">
    <source>
        <dbReference type="EMBL" id="KAI2390712.1"/>
    </source>
</evidence>
<proteinExistence type="predicted"/>
<organism evidence="1">
    <name type="scientific">Ophidiomyces ophidiicola</name>
    <dbReference type="NCBI Taxonomy" id="1387563"/>
    <lineage>
        <taxon>Eukaryota</taxon>
        <taxon>Fungi</taxon>
        <taxon>Dikarya</taxon>
        <taxon>Ascomycota</taxon>
        <taxon>Pezizomycotina</taxon>
        <taxon>Eurotiomycetes</taxon>
        <taxon>Eurotiomycetidae</taxon>
        <taxon>Onygenales</taxon>
        <taxon>Onygenaceae</taxon>
        <taxon>Ophidiomyces</taxon>
    </lineage>
</organism>
<gene>
    <name evidence="1" type="ORF">LOY88_001536</name>
</gene>
<dbReference type="EMBL" id="JALBCA010000016">
    <property type="protein sequence ID" value="KAI2390712.1"/>
    <property type="molecule type" value="Genomic_DNA"/>
</dbReference>
<reference evidence="1" key="1">
    <citation type="journal article" date="2022" name="bioRxiv">
        <title>Population genetic analysis of Ophidiomyces ophidiicola, the causative agent of snake fungal disease, indicates recent introductions to the USA.</title>
        <authorList>
            <person name="Ladner J.T."/>
            <person name="Palmer J.M."/>
            <person name="Ettinger C.L."/>
            <person name="Stajich J.E."/>
            <person name="Farrell T.M."/>
            <person name="Glorioso B.M."/>
            <person name="Lawson B."/>
            <person name="Price S.J."/>
            <person name="Stengle A.G."/>
            <person name="Grear D.A."/>
            <person name="Lorch J.M."/>
        </authorList>
    </citation>
    <scope>NUCLEOTIDE SEQUENCE</scope>
    <source>
        <strain evidence="1">NWHC 24266-5</strain>
    </source>
</reference>
<comment type="caution">
    <text evidence="1">The sequence shown here is derived from an EMBL/GenBank/DDBJ whole genome shotgun (WGS) entry which is preliminary data.</text>
</comment>
<sequence length="259" mass="29320">MLREKPAGLNLQCTLPPSYEESTSGSASRGAPHSTISRISHLEINKTFINPISPTSASSCGTAPIYELSHELDAGHSVISLSRHLPNPGPALETRSKRVYYFSQPPLSDAVEIVGMRRSSLPGTLYLQLNRTLFRQMWELWHRPSSNEKSKLLFRTRPTKKVRKADRLQWENGDRELVAVETLSTNESAPDLHVVKDLETRMMDLLVTAWCAQIWIQRQVRIAEVRERELSSGMSFGVIPETKMSLYQQHTDLMIVHTS</sequence>